<dbReference type="AlphaFoldDB" id="A0A380FIY4"/>
<evidence type="ECO:0000256" key="1">
    <source>
        <dbReference type="SAM" id="Coils"/>
    </source>
</evidence>
<dbReference type="Gene3D" id="1.20.1270.10">
    <property type="match status" value="1"/>
</dbReference>
<dbReference type="Proteomes" id="UP000255277">
    <property type="component" value="Unassembled WGS sequence"/>
</dbReference>
<sequence>MKISAKKIKQNAEEKKDALKTALEGEDIEDIKAKKEELEKVVSRIISKSL</sequence>
<accession>A0A380FIY4</accession>
<evidence type="ECO:0000313" key="3">
    <source>
        <dbReference type="Proteomes" id="UP000255277"/>
    </source>
</evidence>
<feature type="coiled-coil region" evidence="1">
    <location>
        <begin position="2"/>
        <end position="48"/>
    </location>
</feature>
<organism evidence="2 3">
    <name type="scientific">Staphylococcus gallinarum</name>
    <dbReference type="NCBI Taxonomy" id="1293"/>
    <lineage>
        <taxon>Bacteria</taxon>
        <taxon>Bacillati</taxon>
        <taxon>Bacillota</taxon>
        <taxon>Bacilli</taxon>
        <taxon>Bacillales</taxon>
        <taxon>Staphylococcaceae</taxon>
        <taxon>Staphylococcus</taxon>
    </lineage>
</organism>
<dbReference type="EMBL" id="UHDK01000001">
    <property type="protein sequence ID" value="SUM33296.1"/>
    <property type="molecule type" value="Genomic_DNA"/>
</dbReference>
<evidence type="ECO:0000313" key="2">
    <source>
        <dbReference type="EMBL" id="SUM33296.1"/>
    </source>
</evidence>
<gene>
    <name evidence="2" type="primary">dnaK_1</name>
    <name evidence="2" type="ORF">NCTC12195_02753</name>
</gene>
<reference evidence="2 3" key="1">
    <citation type="submission" date="2018-06" db="EMBL/GenBank/DDBJ databases">
        <authorList>
            <consortium name="Pathogen Informatics"/>
            <person name="Doyle S."/>
        </authorList>
    </citation>
    <scope>NUCLEOTIDE SEQUENCE [LARGE SCALE GENOMIC DNA]</scope>
    <source>
        <strain evidence="2 3">NCTC12195</strain>
    </source>
</reference>
<proteinExistence type="predicted"/>
<protein>
    <submittedName>
        <fullName evidence="2">Molecular chaperone DnaK</fullName>
    </submittedName>
</protein>
<dbReference type="InterPro" id="IPR029048">
    <property type="entry name" value="HSP70_C_sf"/>
</dbReference>
<name>A0A380FIY4_STAGA</name>
<dbReference type="SUPFAM" id="SSF100934">
    <property type="entry name" value="Heat shock protein 70kD (HSP70), C-terminal subdomain"/>
    <property type="match status" value="1"/>
</dbReference>
<keyword evidence="1" id="KW-0175">Coiled coil</keyword>